<reference evidence="7 8" key="1">
    <citation type="journal article" date="2014" name="PLoS ONE">
        <title>De novo Genome Assembly of the Fungal Plant Pathogen Pyrenophora semeniperda.</title>
        <authorList>
            <person name="Soliai M.M."/>
            <person name="Meyer S.E."/>
            <person name="Udall J.A."/>
            <person name="Elzinga D.E."/>
            <person name="Hermansen R.A."/>
            <person name="Bodily P.M."/>
            <person name="Hart A.A."/>
            <person name="Coleman C.E."/>
        </authorList>
    </citation>
    <scope>NUCLEOTIDE SEQUENCE [LARGE SCALE GENOMIC DNA]</scope>
    <source>
        <strain evidence="7 8">CCB06</strain>
        <tissue evidence="7">Mycelium</tissue>
    </source>
</reference>
<dbReference type="Pfam" id="PF10609">
    <property type="entry name" value="ParA"/>
    <property type="match status" value="1"/>
</dbReference>
<evidence type="ECO:0000256" key="1">
    <source>
        <dbReference type="ARBA" id="ARBA00022723"/>
    </source>
</evidence>
<dbReference type="InterPro" id="IPR019591">
    <property type="entry name" value="Mrp/NBP35_ATP-bd"/>
</dbReference>
<dbReference type="GO" id="GO:0005739">
    <property type="term" value="C:mitochondrion"/>
    <property type="evidence" value="ECO:0007669"/>
    <property type="project" value="TreeGrafter"/>
</dbReference>
<dbReference type="AlphaFoldDB" id="A0A3M7M2G5"/>
<dbReference type="EMBL" id="KE747817">
    <property type="protein sequence ID" value="RMZ68673.1"/>
    <property type="molecule type" value="Genomic_DNA"/>
</dbReference>
<evidence type="ECO:0000256" key="4">
    <source>
        <dbReference type="ARBA" id="ARBA00023004"/>
    </source>
</evidence>
<evidence type="ECO:0000256" key="2">
    <source>
        <dbReference type="ARBA" id="ARBA00022741"/>
    </source>
</evidence>
<dbReference type="GO" id="GO:0032981">
    <property type="term" value="P:mitochondrial respiratory chain complex I assembly"/>
    <property type="evidence" value="ECO:0007669"/>
    <property type="project" value="TreeGrafter"/>
</dbReference>
<keyword evidence="5" id="KW-0411">Iron-sulfur</keyword>
<protein>
    <submittedName>
        <fullName evidence="7">Cytosolic Fe-S cluster assembling factor NBP35</fullName>
    </submittedName>
</protein>
<dbReference type="GO" id="GO:0046872">
    <property type="term" value="F:metal ion binding"/>
    <property type="evidence" value="ECO:0007669"/>
    <property type="project" value="UniProtKB-KW"/>
</dbReference>
<keyword evidence="4" id="KW-0408">Iron</keyword>
<accession>A0A3M7M2G5</accession>
<dbReference type="InterPro" id="IPR033756">
    <property type="entry name" value="YlxH/NBP35"/>
</dbReference>
<dbReference type="PANTHER" id="PTHR42961:SF2">
    <property type="entry name" value="IRON-SULFUR PROTEIN NUBPL"/>
    <property type="match status" value="1"/>
</dbReference>
<dbReference type="HAMAP" id="MF_02040">
    <property type="entry name" value="Mrp_NBP35"/>
    <property type="match status" value="1"/>
</dbReference>
<evidence type="ECO:0000256" key="6">
    <source>
        <dbReference type="ARBA" id="ARBA00024036"/>
    </source>
</evidence>
<comment type="similarity">
    <text evidence="6">Belongs to the Mrp/NBP35 ATP-binding proteins family.</text>
</comment>
<dbReference type="GO" id="GO:0051539">
    <property type="term" value="F:4 iron, 4 sulfur cluster binding"/>
    <property type="evidence" value="ECO:0007669"/>
    <property type="project" value="TreeGrafter"/>
</dbReference>
<keyword evidence="2" id="KW-0547">Nucleotide-binding</keyword>
<dbReference type="FunFam" id="3.40.50.300:FF:001278">
    <property type="entry name" value="Iron-sulfur cluster carrier protein"/>
    <property type="match status" value="1"/>
</dbReference>
<dbReference type="GO" id="GO:0140663">
    <property type="term" value="F:ATP-dependent FeS chaperone activity"/>
    <property type="evidence" value="ECO:0007669"/>
    <property type="project" value="InterPro"/>
</dbReference>
<sequence>MLKPRYFSTLRRLQHENPLGLPRSGAPPQMPRMQRGLPQKRNIKDVKKVIAVSSAKGGVGKSTVAVNLALSFARRGYRAGILDTDIFGPSIPTLLNLSGEPRLSANNQLLPLSNYGLKSMSMGYLIPESSPVAWRGLMVMKALQQLLHEVEWGGLDILVLDMPPGTGDVQLTITQQLILDGALIVSTPQDLSLKDAVKGVELFRKVDVKLLGLVCNMAGFKCPGCDQIHEVFGSMDKIRAMCEKYDLSMLGEIPLHTSISENADHGKPTVVAEPNGDRALTFAKISQQVGEMTSFSERNSTNLSTEIPTLKTNNPKRQLDVVQDHHSESFASSRKVYVYICTAELNIKFQSSLISSQSLRVIYTLLILLKQCHSLASGMVASLTELTAVLPSRFFVTTSDPAPAPATAHACLV</sequence>
<dbReference type="GO" id="GO:0016226">
    <property type="term" value="P:iron-sulfur cluster assembly"/>
    <property type="evidence" value="ECO:0007669"/>
    <property type="project" value="InterPro"/>
</dbReference>
<dbReference type="PANTHER" id="PTHR42961">
    <property type="entry name" value="IRON-SULFUR PROTEIN NUBPL"/>
    <property type="match status" value="1"/>
</dbReference>
<evidence type="ECO:0000256" key="3">
    <source>
        <dbReference type="ARBA" id="ARBA00022840"/>
    </source>
</evidence>
<evidence type="ECO:0000313" key="8">
    <source>
        <dbReference type="Proteomes" id="UP000265663"/>
    </source>
</evidence>
<gene>
    <name evidence="7" type="ORF">GMOD_00002461</name>
</gene>
<evidence type="ECO:0000313" key="7">
    <source>
        <dbReference type="EMBL" id="RMZ68673.1"/>
    </source>
</evidence>
<keyword evidence="3" id="KW-0067">ATP-binding</keyword>
<dbReference type="OrthoDB" id="1741334at2759"/>
<proteinExistence type="inferred from homology"/>
<keyword evidence="8" id="KW-1185">Reference proteome</keyword>
<dbReference type="CDD" id="cd02037">
    <property type="entry name" value="Mrp_NBP35"/>
    <property type="match status" value="1"/>
</dbReference>
<dbReference type="SUPFAM" id="SSF52540">
    <property type="entry name" value="P-loop containing nucleoside triphosphate hydrolases"/>
    <property type="match status" value="1"/>
</dbReference>
<name>A0A3M7M2G5_9PLEO</name>
<dbReference type="InterPro" id="IPR027417">
    <property type="entry name" value="P-loop_NTPase"/>
</dbReference>
<keyword evidence="1" id="KW-0479">Metal-binding</keyword>
<dbReference type="InterPro" id="IPR044304">
    <property type="entry name" value="NUBPL-like"/>
</dbReference>
<dbReference type="Gene3D" id="3.40.50.300">
    <property type="entry name" value="P-loop containing nucleotide triphosphate hydrolases"/>
    <property type="match status" value="1"/>
</dbReference>
<organism evidence="7 8">
    <name type="scientific">Pyrenophora seminiperda CCB06</name>
    <dbReference type="NCBI Taxonomy" id="1302712"/>
    <lineage>
        <taxon>Eukaryota</taxon>
        <taxon>Fungi</taxon>
        <taxon>Dikarya</taxon>
        <taxon>Ascomycota</taxon>
        <taxon>Pezizomycotina</taxon>
        <taxon>Dothideomycetes</taxon>
        <taxon>Pleosporomycetidae</taxon>
        <taxon>Pleosporales</taxon>
        <taxon>Pleosporineae</taxon>
        <taxon>Pleosporaceae</taxon>
        <taxon>Pyrenophora</taxon>
    </lineage>
</organism>
<dbReference type="GO" id="GO:0005524">
    <property type="term" value="F:ATP binding"/>
    <property type="evidence" value="ECO:0007669"/>
    <property type="project" value="UniProtKB-KW"/>
</dbReference>
<dbReference type="Proteomes" id="UP000265663">
    <property type="component" value="Unassembled WGS sequence"/>
</dbReference>
<evidence type="ECO:0000256" key="5">
    <source>
        <dbReference type="ARBA" id="ARBA00023014"/>
    </source>
</evidence>